<dbReference type="InterPro" id="IPR029058">
    <property type="entry name" value="AB_hydrolase_fold"/>
</dbReference>
<dbReference type="InterPro" id="IPR000073">
    <property type="entry name" value="AB_hydrolase_1"/>
</dbReference>
<dbReference type="PANTHER" id="PTHR43433:SF5">
    <property type="entry name" value="AB HYDROLASE-1 DOMAIN-CONTAINING PROTEIN"/>
    <property type="match status" value="1"/>
</dbReference>
<accession>A0AB39MET7</accession>
<dbReference type="SUPFAM" id="SSF53474">
    <property type="entry name" value="alpha/beta-Hydrolases"/>
    <property type="match status" value="1"/>
</dbReference>
<dbReference type="InterPro" id="IPR050471">
    <property type="entry name" value="AB_hydrolase"/>
</dbReference>
<dbReference type="PANTHER" id="PTHR43433">
    <property type="entry name" value="HYDROLASE, ALPHA/BETA FOLD FAMILY PROTEIN"/>
    <property type="match status" value="1"/>
</dbReference>
<name>A0AB39MET7_9ACTN</name>
<keyword evidence="2" id="KW-0378">Hydrolase</keyword>
<dbReference type="RefSeq" id="WP_369190312.1">
    <property type="nucleotide sequence ID" value="NZ_CP163431.1"/>
</dbReference>
<gene>
    <name evidence="2" type="ORF">AB5J58_34160</name>
</gene>
<dbReference type="GO" id="GO:0016787">
    <property type="term" value="F:hydrolase activity"/>
    <property type="evidence" value="ECO:0007669"/>
    <property type="project" value="UniProtKB-KW"/>
</dbReference>
<reference evidence="2" key="1">
    <citation type="submission" date="2024-07" db="EMBL/GenBank/DDBJ databases">
        <authorList>
            <person name="Yu S.T."/>
        </authorList>
    </citation>
    <scope>NUCLEOTIDE SEQUENCE</scope>
    <source>
        <strain evidence="2">R08</strain>
    </source>
</reference>
<evidence type="ECO:0000313" key="2">
    <source>
        <dbReference type="EMBL" id="XDQ04885.1"/>
    </source>
</evidence>
<evidence type="ECO:0000259" key="1">
    <source>
        <dbReference type="Pfam" id="PF12697"/>
    </source>
</evidence>
<dbReference type="Gene3D" id="3.40.50.1820">
    <property type="entry name" value="alpha/beta hydrolase"/>
    <property type="match status" value="1"/>
</dbReference>
<proteinExistence type="predicted"/>
<protein>
    <submittedName>
        <fullName evidence="2">Alpha/beta fold hydrolase</fullName>
    </submittedName>
</protein>
<organism evidence="2">
    <name type="scientific">Streptomyces sp. R08</name>
    <dbReference type="NCBI Taxonomy" id="3238624"/>
    <lineage>
        <taxon>Bacteria</taxon>
        <taxon>Bacillati</taxon>
        <taxon>Actinomycetota</taxon>
        <taxon>Actinomycetes</taxon>
        <taxon>Kitasatosporales</taxon>
        <taxon>Streptomycetaceae</taxon>
        <taxon>Streptomyces</taxon>
    </lineage>
</organism>
<dbReference type="AlphaFoldDB" id="A0AB39MET7"/>
<sequence length="259" mass="26619">MDKKTVSRDGTAIAYERIGAGSPVVLVGGAMTTGDGLLPLAAQLSHRFGAIPYDRRGRGASGDTAPFAVAREVEDIAALIDAVGGSAALYGHSSGAALAVHAAASGLPVTGVALYEPPFALDGSGAKERAEYTERLKELLAEDRRGDAVALFMALTGAPPEMIEGARHSPMWPGMEAIAPTLVYDDAALGDGLVPVERLASLSVPVLGIAGGASPEWMRQAARNAADAAPDGTYRVLDGQTHMVDPAVLAPVLTEFFSD</sequence>
<dbReference type="EMBL" id="CP163431">
    <property type="protein sequence ID" value="XDQ04885.1"/>
    <property type="molecule type" value="Genomic_DNA"/>
</dbReference>
<dbReference type="Pfam" id="PF12697">
    <property type="entry name" value="Abhydrolase_6"/>
    <property type="match status" value="1"/>
</dbReference>
<feature type="domain" description="AB hydrolase-1" evidence="1">
    <location>
        <begin position="24"/>
        <end position="246"/>
    </location>
</feature>